<evidence type="ECO:0000256" key="2">
    <source>
        <dbReference type="ARBA" id="ARBA00023125"/>
    </source>
</evidence>
<dbReference type="EMBL" id="BMOK01000013">
    <property type="protein sequence ID" value="GGL61344.1"/>
    <property type="molecule type" value="Genomic_DNA"/>
</dbReference>
<evidence type="ECO:0000313" key="7">
    <source>
        <dbReference type="EMBL" id="GGL61344.1"/>
    </source>
</evidence>
<dbReference type="RefSeq" id="WP_188804175.1">
    <property type="nucleotide sequence ID" value="NZ_BMOK01000013.1"/>
</dbReference>
<evidence type="ECO:0000256" key="3">
    <source>
        <dbReference type="ARBA" id="ARBA00023159"/>
    </source>
</evidence>
<dbReference type="GO" id="GO:0003700">
    <property type="term" value="F:DNA-binding transcription factor activity"/>
    <property type="evidence" value="ECO:0007669"/>
    <property type="project" value="InterPro"/>
</dbReference>
<accession>A0A917S7V8</accession>
<reference evidence="7" key="2">
    <citation type="submission" date="2020-09" db="EMBL/GenBank/DDBJ databases">
        <authorList>
            <person name="Sun Q."/>
            <person name="Ohkuma M."/>
        </authorList>
    </citation>
    <scope>NUCLEOTIDE SEQUENCE</scope>
    <source>
        <strain evidence="7">JCM 15325</strain>
    </source>
</reference>
<dbReference type="InterPro" id="IPR009061">
    <property type="entry name" value="DNA-bd_dom_put_sf"/>
</dbReference>
<name>A0A917S7V8_9BACL</name>
<keyword evidence="5" id="KW-0175">Coiled coil</keyword>
<evidence type="ECO:0000256" key="4">
    <source>
        <dbReference type="ARBA" id="ARBA00023163"/>
    </source>
</evidence>
<dbReference type="GO" id="GO:0003677">
    <property type="term" value="F:DNA binding"/>
    <property type="evidence" value="ECO:0007669"/>
    <property type="project" value="UniProtKB-KW"/>
</dbReference>
<dbReference type="InterPro" id="IPR000551">
    <property type="entry name" value="MerR-type_HTH_dom"/>
</dbReference>
<reference evidence="7" key="1">
    <citation type="journal article" date="2014" name="Int. J. Syst. Evol. Microbiol.">
        <title>Complete genome sequence of Corynebacterium casei LMG S-19264T (=DSM 44701T), isolated from a smear-ripened cheese.</title>
        <authorList>
            <consortium name="US DOE Joint Genome Institute (JGI-PGF)"/>
            <person name="Walter F."/>
            <person name="Albersmeier A."/>
            <person name="Kalinowski J."/>
            <person name="Ruckert C."/>
        </authorList>
    </citation>
    <scope>NUCLEOTIDE SEQUENCE</scope>
    <source>
        <strain evidence="7">JCM 15325</strain>
    </source>
</reference>
<dbReference type="Proteomes" id="UP000654670">
    <property type="component" value="Unassembled WGS sequence"/>
</dbReference>
<feature type="coiled-coil region" evidence="5">
    <location>
        <begin position="84"/>
        <end position="111"/>
    </location>
</feature>
<evidence type="ECO:0000313" key="8">
    <source>
        <dbReference type="Proteomes" id="UP000654670"/>
    </source>
</evidence>
<dbReference type="InterPro" id="IPR012925">
    <property type="entry name" value="TipAS_dom"/>
</dbReference>
<keyword evidence="2" id="KW-0238">DNA-binding</keyword>
<proteinExistence type="predicted"/>
<dbReference type="CDD" id="cd01106">
    <property type="entry name" value="HTH_TipAL-Mta"/>
    <property type="match status" value="1"/>
</dbReference>
<feature type="domain" description="HTH merR-type" evidence="6">
    <location>
        <begin position="2"/>
        <end position="71"/>
    </location>
</feature>
<dbReference type="AlphaFoldDB" id="A0A917S7V8"/>
<evidence type="ECO:0000256" key="5">
    <source>
        <dbReference type="SAM" id="Coils"/>
    </source>
</evidence>
<keyword evidence="1" id="KW-0805">Transcription regulation</keyword>
<dbReference type="SMART" id="SM00422">
    <property type="entry name" value="HTH_MERR"/>
    <property type="match status" value="1"/>
</dbReference>
<dbReference type="SUPFAM" id="SSF46955">
    <property type="entry name" value="Putative DNA-binding domain"/>
    <property type="match status" value="1"/>
</dbReference>
<organism evidence="7 8">
    <name type="scientific">Sporolactobacillus putidus</name>
    <dbReference type="NCBI Taxonomy" id="492735"/>
    <lineage>
        <taxon>Bacteria</taxon>
        <taxon>Bacillati</taxon>
        <taxon>Bacillota</taxon>
        <taxon>Bacilli</taxon>
        <taxon>Bacillales</taxon>
        <taxon>Sporolactobacillaceae</taxon>
        <taxon>Sporolactobacillus</taxon>
    </lineage>
</organism>
<dbReference type="InterPro" id="IPR036244">
    <property type="entry name" value="TipA-like_antibiotic-bd"/>
</dbReference>
<keyword evidence="3" id="KW-0010">Activator</keyword>
<dbReference type="InterPro" id="IPR047057">
    <property type="entry name" value="MerR_fam"/>
</dbReference>
<comment type="caution">
    <text evidence="7">The sequence shown here is derived from an EMBL/GenBank/DDBJ whole genome shotgun (WGS) entry which is preliminary data.</text>
</comment>
<evidence type="ECO:0000259" key="6">
    <source>
        <dbReference type="PROSITE" id="PS50937"/>
    </source>
</evidence>
<keyword evidence="4" id="KW-0804">Transcription</keyword>
<dbReference type="PROSITE" id="PS50937">
    <property type="entry name" value="HTH_MERR_2"/>
    <property type="match status" value="1"/>
</dbReference>
<gene>
    <name evidence="7" type="ORF">GCM10007968_26680</name>
</gene>
<keyword evidence="8" id="KW-1185">Reference proteome</keyword>
<dbReference type="PANTHER" id="PTHR30204">
    <property type="entry name" value="REDOX-CYCLING DRUG-SENSING TRANSCRIPTIONAL ACTIVATOR SOXR"/>
    <property type="match status" value="1"/>
</dbReference>
<dbReference type="Pfam" id="PF13411">
    <property type="entry name" value="MerR_1"/>
    <property type="match status" value="1"/>
</dbReference>
<protein>
    <submittedName>
        <fullName evidence="7">MerR family transcriptional regulator</fullName>
    </submittedName>
</protein>
<dbReference type="Gene3D" id="1.10.1660.10">
    <property type="match status" value="1"/>
</dbReference>
<sequence length="254" mass="29485">MNYTVKQLGDLAGVSARTLRFYDQMDLLKPEKINDSGYRIYSRKQVDLLQQILFYRELGFSLKDIRRILSAPGFNIDTALAEHYHKLLAERERLNRLIATVEKTLSAEKGEITMTDQEKFEGFKKELIEQNEKQYGKEIREKYGTETVEEFYKKFGSMSKEDYDQTVKIQDEMFSELEKAMKTGDPHGGAAQRAADLHRQWLGYFWTSYTKEAHAGLVRMYVDDPRFTEHYDSRLGTGGAKILRDAVLIYTGLS</sequence>
<dbReference type="PANTHER" id="PTHR30204:SF90">
    <property type="entry name" value="HTH-TYPE TRANSCRIPTIONAL ACTIVATOR MTA"/>
    <property type="match status" value="1"/>
</dbReference>
<dbReference type="Pfam" id="PF07739">
    <property type="entry name" value="TipAS"/>
    <property type="match status" value="1"/>
</dbReference>
<dbReference type="SUPFAM" id="SSF89082">
    <property type="entry name" value="Antibiotic binding domain of TipA-like multidrug resistance regulators"/>
    <property type="match status" value="1"/>
</dbReference>
<evidence type="ECO:0000256" key="1">
    <source>
        <dbReference type="ARBA" id="ARBA00023015"/>
    </source>
</evidence>
<dbReference type="Gene3D" id="1.10.490.50">
    <property type="entry name" value="Antibiotic binding domain of TipA-like multidrug resistance regulators"/>
    <property type="match status" value="1"/>
</dbReference>